<dbReference type="InterPro" id="IPR050314">
    <property type="entry name" value="Glycosyl_Hydrlase_18"/>
</dbReference>
<evidence type="ECO:0000256" key="4">
    <source>
        <dbReference type="ARBA" id="ARBA00022669"/>
    </source>
</evidence>
<dbReference type="SUPFAM" id="SSF51445">
    <property type="entry name" value="(Trans)glycosidases"/>
    <property type="match status" value="1"/>
</dbReference>
<evidence type="ECO:0000256" key="3">
    <source>
        <dbReference type="ARBA" id="ARBA00012729"/>
    </source>
</evidence>
<dbReference type="InterPro" id="IPR017853">
    <property type="entry name" value="GH"/>
</dbReference>
<dbReference type="EMBL" id="JAQQBR010001835">
    <property type="protein sequence ID" value="KAK0161123.1"/>
    <property type="molecule type" value="Genomic_DNA"/>
</dbReference>
<evidence type="ECO:0000256" key="12">
    <source>
        <dbReference type="RuleBase" id="RU000489"/>
    </source>
</evidence>
<evidence type="ECO:0000256" key="1">
    <source>
        <dbReference type="ARBA" id="ARBA00000822"/>
    </source>
</evidence>
<name>A0AA39CB29_MICHY</name>
<dbReference type="GO" id="GO:0006032">
    <property type="term" value="P:chitin catabolic process"/>
    <property type="evidence" value="ECO:0007669"/>
    <property type="project" value="UniProtKB-KW"/>
</dbReference>
<evidence type="ECO:0000256" key="7">
    <source>
        <dbReference type="ARBA" id="ARBA00023024"/>
    </source>
</evidence>
<keyword evidence="5 14" id="KW-0732">Signal</keyword>
<dbReference type="SUPFAM" id="SSF54556">
    <property type="entry name" value="Chitinase insertion domain"/>
    <property type="match status" value="1"/>
</dbReference>
<dbReference type="AlphaFoldDB" id="A0AA39CB29"/>
<dbReference type="GO" id="GO:0000272">
    <property type="term" value="P:polysaccharide catabolic process"/>
    <property type="evidence" value="ECO:0007669"/>
    <property type="project" value="UniProtKB-KW"/>
</dbReference>
<dbReference type="Pfam" id="PF00704">
    <property type="entry name" value="Glyco_hydro_18"/>
    <property type="match status" value="1"/>
</dbReference>
<dbReference type="SUPFAM" id="SSF57625">
    <property type="entry name" value="Invertebrate chitin-binding proteins"/>
    <property type="match status" value="1"/>
</dbReference>
<dbReference type="Gene3D" id="2.170.140.10">
    <property type="entry name" value="Chitin binding domain"/>
    <property type="match status" value="1"/>
</dbReference>
<evidence type="ECO:0000256" key="13">
    <source>
        <dbReference type="SAM" id="MobiDB-lite"/>
    </source>
</evidence>
<evidence type="ECO:0000256" key="11">
    <source>
        <dbReference type="ARBA" id="ARBA00023326"/>
    </source>
</evidence>
<dbReference type="GO" id="GO:0008843">
    <property type="term" value="F:endochitinase activity"/>
    <property type="evidence" value="ECO:0007669"/>
    <property type="project" value="UniProtKB-EC"/>
</dbReference>
<accession>A0AA39CB29</accession>
<keyword evidence="6 12" id="KW-0378">Hydrolase</keyword>
<evidence type="ECO:0000256" key="2">
    <source>
        <dbReference type="ARBA" id="ARBA00009121"/>
    </source>
</evidence>
<dbReference type="FunFam" id="3.10.50.10:FF:000004">
    <property type="entry name" value="Chitinase 5"/>
    <property type="match status" value="1"/>
</dbReference>
<keyword evidence="9" id="KW-0119">Carbohydrate metabolism</keyword>
<evidence type="ECO:0000256" key="6">
    <source>
        <dbReference type="ARBA" id="ARBA00022801"/>
    </source>
</evidence>
<evidence type="ECO:0000313" key="16">
    <source>
        <dbReference type="EMBL" id="KAK0161123.1"/>
    </source>
</evidence>
<feature type="domain" description="GH18" evidence="15">
    <location>
        <begin position="24"/>
        <end position="388"/>
    </location>
</feature>
<dbReference type="Gene3D" id="3.20.20.80">
    <property type="entry name" value="Glycosidases"/>
    <property type="match status" value="1"/>
</dbReference>
<feature type="signal peptide" evidence="14">
    <location>
        <begin position="1"/>
        <end position="21"/>
    </location>
</feature>
<protein>
    <recommendedName>
        <fullName evidence="3">chitinase</fullName>
        <ecNumber evidence="3">3.2.1.14</ecNumber>
    </recommendedName>
</protein>
<comment type="catalytic activity">
    <reaction evidence="1">
        <text>Random endo-hydrolysis of N-acetyl-beta-D-glucosaminide (1-&gt;4)-beta-linkages in chitin and chitodextrins.</text>
        <dbReference type="EC" id="3.2.1.14"/>
    </reaction>
</comment>
<comment type="similarity">
    <text evidence="2">Belongs to the glycosyl hydrolase 18 family. Chitinase class II subfamily.</text>
</comment>
<dbReference type="InterPro" id="IPR011583">
    <property type="entry name" value="Chitinase_II/V-like_cat"/>
</dbReference>
<dbReference type="PANTHER" id="PTHR11177">
    <property type="entry name" value="CHITINASE"/>
    <property type="match status" value="1"/>
</dbReference>
<sequence>MRGLILFTAVCFAPLIFSAGATEKKIVCYFGSWSVYRPGNGKFDISYIDPWRCTHLIYTFVGLSGNNVKVLDAWQDLAENWGKNGFGRFNALREKNPALKTLVAIGGWKEGSTKYSQMVKTAANREQFAANVVKFVKKYNFDGFDIDWEYPAQRGGASEDVNNFIELLKVMRKYFDNNNLILSAAVASSKSSASQSYKIAEMSKYLDFINVMSYDLHGAWEPQTGINAPLYPATGDNPELNVKAIVKYWLNQGCPKEKLILGVPTYGRTFTLADANSNRNGAPTRGPGMGGPYTREPGMLGYNEICEKLQGKSWTVVYDKERRAPYAYNGVQWIGYDNVASIKEKAEFIKKLDLGGAMVWSIETDDFRGVCGEKYPILKTLNAVLRNDKSLSSKTLPFISTTSSLVTVQDDENESDTSVLPDSNSQESYNCTAPGLLPKPNSCDFISCVDDGRGGFVVYEFECQEMLCFNPDLNVCDWKEN</sequence>
<feature type="compositionally biased region" description="Polar residues" evidence="13">
    <location>
        <begin position="416"/>
        <end position="428"/>
    </location>
</feature>
<evidence type="ECO:0000256" key="5">
    <source>
        <dbReference type="ARBA" id="ARBA00022729"/>
    </source>
</evidence>
<dbReference type="Gene3D" id="3.10.50.10">
    <property type="match status" value="1"/>
</dbReference>
<organism evidence="16 17">
    <name type="scientific">Microctonus hyperodae</name>
    <name type="common">Parasitoid wasp</name>
    <dbReference type="NCBI Taxonomy" id="165561"/>
    <lineage>
        <taxon>Eukaryota</taxon>
        <taxon>Metazoa</taxon>
        <taxon>Ecdysozoa</taxon>
        <taxon>Arthropoda</taxon>
        <taxon>Hexapoda</taxon>
        <taxon>Insecta</taxon>
        <taxon>Pterygota</taxon>
        <taxon>Neoptera</taxon>
        <taxon>Endopterygota</taxon>
        <taxon>Hymenoptera</taxon>
        <taxon>Apocrita</taxon>
        <taxon>Ichneumonoidea</taxon>
        <taxon>Braconidae</taxon>
        <taxon>Euphorinae</taxon>
        <taxon>Microctonus</taxon>
    </lineage>
</organism>
<gene>
    <name evidence="16" type="ORF">PV327_009635</name>
</gene>
<keyword evidence="17" id="KW-1185">Reference proteome</keyword>
<dbReference type="EC" id="3.2.1.14" evidence="3"/>
<dbReference type="InterPro" id="IPR001579">
    <property type="entry name" value="Glyco_hydro_18_chit_AS"/>
</dbReference>
<dbReference type="CDD" id="cd02872">
    <property type="entry name" value="GH18_chitolectin_chitotriosidase"/>
    <property type="match status" value="1"/>
</dbReference>
<evidence type="ECO:0000259" key="15">
    <source>
        <dbReference type="PROSITE" id="PS51910"/>
    </source>
</evidence>
<dbReference type="SMART" id="SM00636">
    <property type="entry name" value="Glyco_18"/>
    <property type="match status" value="1"/>
</dbReference>
<dbReference type="InterPro" id="IPR002557">
    <property type="entry name" value="Chitin-bd_dom"/>
</dbReference>
<evidence type="ECO:0000256" key="14">
    <source>
        <dbReference type="SAM" id="SignalP"/>
    </source>
</evidence>
<dbReference type="PANTHER" id="PTHR11177:SF360">
    <property type="entry name" value="CHITINASE 4-RELATED"/>
    <property type="match status" value="1"/>
</dbReference>
<dbReference type="InterPro" id="IPR029070">
    <property type="entry name" value="Chitinase_insertion_sf"/>
</dbReference>
<evidence type="ECO:0000313" key="17">
    <source>
        <dbReference type="Proteomes" id="UP001168972"/>
    </source>
</evidence>
<evidence type="ECO:0000256" key="9">
    <source>
        <dbReference type="ARBA" id="ARBA00023277"/>
    </source>
</evidence>
<dbReference type="Proteomes" id="UP001168972">
    <property type="component" value="Unassembled WGS sequence"/>
</dbReference>
<dbReference type="Pfam" id="PF01607">
    <property type="entry name" value="CBM_14"/>
    <property type="match status" value="1"/>
</dbReference>
<dbReference type="GO" id="GO:0008061">
    <property type="term" value="F:chitin binding"/>
    <property type="evidence" value="ECO:0007669"/>
    <property type="project" value="UniProtKB-KW"/>
</dbReference>
<feature type="chain" id="PRO_5041248849" description="chitinase" evidence="14">
    <location>
        <begin position="22"/>
        <end position="481"/>
    </location>
</feature>
<reference evidence="16" key="1">
    <citation type="journal article" date="2023" name="bioRxiv">
        <title>Scaffold-level genome assemblies of two parasitoid biocontrol wasps reveal the parthenogenesis mechanism and an associated novel virus.</title>
        <authorList>
            <person name="Inwood S."/>
            <person name="Skelly J."/>
            <person name="Guhlin J."/>
            <person name="Harrop T."/>
            <person name="Goldson S."/>
            <person name="Dearden P."/>
        </authorList>
    </citation>
    <scope>NUCLEOTIDE SEQUENCE</scope>
    <source>
        <strain evidence="16">Lincoln</strain>
        <tissue evidence="16">Whole body</tissue>
    </source>
</reference>
<feature type="region of interest" description="Disordered" evidence="13">
    <location>
        <begin position="409"/>
        <end position="428"/>
    </location>
</feature>
<reference evidence="16" key="2">
    <citation type="submission" date="2023-03" db="EMBL/GenBank/DDBJ databases">
        <authorList>
            <person name="Inwood S.N."/>
            <person name="Skelly J.G."/>
            <person name="Guhlin J."/>
            <person name="Harrop T.W.R."/>
            <person name="Goldson S.G."/>
            <person name="Dearden P.K."/>
        </authorList>
    </citation>
    <scope>NUCLEOTIDE SEQUENCE</scope>
    <source>
        <strain evidence="16">Lincoln</strain>
        <tissue evidence="16">Whole body</tissue>
    </source>
</reference>
<keyword evidence="10 12" id="KW-0326">Glycosidase</keyword>
<keyword evidence="7" id="KW-0146">Chitin degradation</keyword>
<dbReference type="PROSITE" id="PS01095">
    <property type="entry name" value="GH18_1"/>
    <property type="match status" value="1"/>
</dbReference>
<keyword evidence="4" id="KW-0147">Chitin-binding</keyword>
<dbReference type="InterPro" id="IPR001223">
    <property type="entry name" value="Glyco_hydro18_cat"/>
</dbReference>
<keyword evidence="11" id="KW-0624">Polysaccharide degradation</keyword>
<keyword evidence="8" id="KW-1015">Disulfide bond</keyword>
<dbReference type="InterPro" id="IPR036508">
    <property type="entry name" value="Chitin-bd_dom_sf"/>
</dbReference>
<comment type="caution">
    <text evidence="16">The sequence shown here is derived from an EMBL/GenBank/DDBJ whole genome shotgun (WGS) entry which is preliminary data.</text>
</comment>
<dbReference type="PROSITE" id="PS51910">
    <property type="entry name" value="GH18_2"/>
    <property type="match status" value="1"/>
</dbReference>
<proteinExistence type="inferred from homology"/>
<evidence type="ECO:0000256" key="10">
    <source>
        <dbReference type="ARBA" id="ARBA00023295"/>
    </source>
</evidence>
<dbReference type="GO" id="GO:0005576">
    <property type="term" value="C:extracellular region"/>
    <property type="evidence" value="ECO:0007669"/>
    <property type="project" value="InterPro"/>
</dbReference>
<evidence type="ECO:0000256" key="8">
    <source>
        <dbReference type="ARBA" id="ARBA00023157"/>
    </source>
</evidence>